<sequence>MGQVRPRRRLPKVSWFLTSKPGVQRWIGLLATWRTSEDCVEAKKMKSSSWSSVPDISGCSSVTIRRSDALIIGRSDGLNFLFLDIVTRHEANAKAVNFLFFGLGPVDYERVSHLKTAREIWSLLSAHHEGTAMIKARLVETYRREYENFVQKPGESVVDLFGCFQSIINKLRVNSAPAELPYTDHQQEQLASLGDEEVCLVSSRFQHAYDNRMSKKRGERPKCFECGEVGNFIAECPNKNDYYKKGKSYFHDSDKYHSGKPSFDKHRSSKHGFGKRPFGKKNFRKAFKSYQKDNRKRDKAFFPKIGFCSSGSSSSSSSSSSSDEEITYRKDKRNDQGGPAGLCFVFTKSRRKNKGKRSSVCSMALEDKENKDDGSNSSSDDLMGREFEMSLMGELQFFLGLQIKQGLEGTFVHQAKYTRDILKKFNMGDSKPMTTPMSTNTALDANEDREAVDQKEF</sequence>
<name>A0AAQ3UC17_PASNO</name>
<evidence type="ECO:0000259" key="3">
    <source>
        <dbReference type="PROSITE" id="PS50158"/>
    </source>
</evidence>
<reference evidence="4 5" key="1">
    <citation type="submission" date="2024-02" db="EMBL/GenBank/DDBJ databases">
        <title>High-quality chromosome-scale genome assembly of Pensacola bahiagrass (Paspalum notatum Flugge var. saurae).</title>
        <authorList>
            <person name="Vega J.M."/>
            <person name="Podio M."/>
            <person name="Orjuela J."/>
            <person name="Siena L.A."/>
            <person name="Pessino S.C."/>
            <person name="Combes M.C."/>
            <person name="Mariac C."/>
            <person name="Albertini E."/>
            <person name="Pupilli F."/>
            <person name="Ortiz J.P.A."/>
            <person name="Leblanc O."/>
        </authorList>
    </citation>
    <scope>NUCLEOTIDE SEQUENCE [LARGE SCALE GENOMIC DNA]</scope>
    <source>
        <strain evidence="4">R1</strain>
        <tissue evidence="4">Leaf</tissue>
    </source>
</reference>
<dbReference type="PANTHER" id="PTHR34676:SF17">
    <property type="entry name" value="OS06G0684500 PROTEIN"/>
    <property type="match status" value="1"/>
</dbReference>
<feature type="region of interest" description="Disordered" evidence="2">
    <location>
        <begin position="260"/>
        <end position="279"/>
    </location>
</feature>
<dbReference type="GO" id="GO:0008270">
    <property type="term" value="F:zinc ion binding"/>
    <property type="evidence" value="ECO:0007669"/>
    <property type="project" value="UniProtKB-KW"/>
</dbReference>
<evidence type="ECO:0000256" key="1">
    <source>
        <dbReference type="PROSITE-ProRule" id="PRU00047"/>
    </source>
</evidence>
<proteinExistence type="predicted"/>
<dbReference type="PROSITE" id="PS50158">
    <property type="entry name" value="ZF_CCHC"/>
    <property type="match status" value="1"/>
</dbReference>
<dbReference type="SUPFAM" id="SSF57756">
    <property type="entry name" value="Retrovirus zinc finger-like domains"/>
    <property type="match status" value="1"/>
</dbReference>
<protein>
    <recommendedName>
        <fullName evidence="3">CCHC-type domain-containing protein</fullName>
    </recommendedName>
</protein>
<keyword evidence="5" id="KW-1185">Reference proteome</keyword>
<dbReference type="PANTHER" id="PTHR34676">
    <property type="entry name" value="DUF4219 DOMAIN-CONTAINING PROTEIN-RELATED"/>
    <property type="match status" value="1"/>
</dbReference>
<feature type="region of interest" description="Disordered" evidence="2">
    <location>
        <begin position="308"/>
        <end position="334"/>
    </location>
</feature>
<feature type="compositionally biased region" description="Basic and acidic residues" evidence="2">
    <location>
        <begin position="365"/>
        <end position="374"/>
    </location>
</feature>
<dbReference type="EMBL" id="CP144752">
    <property type="protein sequence ID" value="WVZ89519.1"/>
    <property type="molecule type" value="Genomic_DNA"/>
</dbReference>
<feature type="compositionally biased region" description="Basic and acidic residues" evidence="2">
    <location>
        <begin position="446"/>
        <end position="457"/>
    </location>
</feature>
<feature type="region of interest" description="Disordered" evidence="2">
    <location>
        <begin position="429"/>
        <end position="457"/>
    </location>
</feature>
<dbReference type="InterPro" id="IPR036875">
    <property type="entry name" value="Znf_CCHC_sf"/>
</dbReference>
<dbReference type="GO" id="GO:0003676">
    <property type="term" value="F:nucleic acid binding"/>
    <property type="evidence" value="ECO:0007669"/>
    <property type="project" value="InterPro"/>
</dbReference>
<dbReference type="Pfam" id="PF07727">
    <property type="entry name" value="RVT_2"/>
    <property type="match status" value="1"/>
</dbReference>
<organism evidence="4 5">
    <name type="scientific">Paspalum notatum var. saurae</name>
    <dbReference type="NCBI Taxonomy" id="547442"/>
    <lineage>
        <taxon>Eukaryota</taxon>
        <taxon>Viridiplantae</taxon>
        <taxon>Streptophyta</taxon>
        <taxon>Embryophyta</taxon>
        <taxon>Tracheophyta</taxon>
        <taxon>Spermatophyta</taxon>
        <taxon>Magnoliopsida</taxon>
        <taxon>Liliopsida</taxon>
        <taxon>Poales</taxon>
        <taxon>Poaceae</taxon>
        <taxon>PACMAD clade</taxon>
        <taxon>Panicoideae</taxon>
        <taxon>Andropogonodae</taxon>
        <taxon>Paspaleae</taxon>
        <taxon>Paspalinae</taxon>
        <taxon>Paspalum</taxon>
    </lineage>
</organism>
<gene>
    <name evidence="4" type="ORF">U9M48_035909</name>
</gene>
<keyword evidence="1" id="KW-0863">Zinc-finger</keyword>
<keyword evidence="1" id="KW-0479">Metal-binding</keyword>
<feature type="region of interest" description="Disordered" evidence="2">
    <location>
        <begin position="357"/>
        <end position="382"/>
    </location>
</feature>
<dbReference type="InterPro" id="IPR001878">
    <property type="entry name" value="Znf_CCHC"/>
</dbReference>
<keyword evidence="1" id="KW-0862">Zinc</keyword>
<dbReference type="Pfam" id="PF14223">
    <property type="entry name" value="Retrotran_gag_2"/>
    <property type="match status" value="1"/>
</dbReference>
<accession>A0AAQ3UC17</accession>
<evidence type="ECO:0000313" key="5">
    <source>
        <dbReference type="Proteomes" id="UP001341281"/>
    </source>
</evidence>
<dbReference type="Proteomes" id="UP001341281">
    <property type="component" value="Chromosome 08"/>
</dbReference>
<feature type="compositionally biased region" description="Polar residues" evidence="2">
    <location>
        <begin position="432"/>
        <end position="443"/>
    </location>
</feature>
<feature type="compositionally biased region" description="Basic residues" evidence="2">
    <location>
        <begin position="267"/>
        <end position="279"/>
    </location>
</feature>
<feature type="compositionally biased region" description="Low complexity" evidence="2">
    <location>
        <begin position="309"/>
        <end position="321"/>
    </location>
</feature>
<dbReference type="InterPro" id="IPR013103">
    <property type="entry name" value="RVT_2"/>
</dbReference>
<evidence type="ECO:0000313" key="4">
    <source>
        <dbReference type="EMBL" id="WVZ89519.1"/>
    </source>
</evidence>
<dbReference type="AlphaFoldDB" id="A0AAQ3UC17"/>
<evidence type="ECO:0000256" key="2">
    <source>
        <dbReference type="SAM" id="MobiDB-lite"/>
    </source>
</evidence>
<feature type="domain" description="CCHC-type" evidence="3">
    <location>
        <begin position="222"/>
        <end position="238"/>
    </location>
</feature>